<dbReference type="GO" id="GO:0000266">
    <property type="term" value="P:mitochondrial fission"/>
    <property type="evidence" value="ECO:0007669"/>
    <property type="project" value="TreeGrafter"/>
</dbReference>
<proteinExistence type="predicted"/>
<dbReference type="InterPro" id="IPR045063">
    <property type="entry name" value="Dynamin_N"/>
</dbReference>
<dbReference type="GO" id="GO:0005874">
    <property type="term" value="C:microtubule"/>
    <property type="evidence" value="ECO:0007669"/>
    <property type="project" value="TreeGrafter"/>
</dbReference>
<dbReference type="PANTHER" id="PTHR11566:SF67">
    <property type="entry name" value="DYNAMIN-LIKE 120 KDA PROTEIN, MITOCHONDRIAL"/>
    <property type="match status" value="1"/>
</dbReference>
<dbReference type="Proteomes" id="UP000030742">
    <property type="component" value="Unassembled WGS sequence"/>
</dbReference>
<dbReference type="EMBL" id="KB631765">
    <property type="protein sequence ID" value="ERL85980.1"/>
    <property type="molecule type" value="Genomic_DNA"/>
</dbReference>
<dbReference type="InterPro" id="IPR027417">
    <property type="entry name" value="P-loop_NTPase"/>
</dbReference>
<accession>U4U7Q8</accession>
<sequence>MGRASCPSSLAPVKVTLSEGPYHVAQFRDSSREFDLTKESDLADLRREVELRMRNSVKGGKTVSSEVISMTVKGPGLQRMVLVDLPGIISGLSTSTPHPIVHRVSSAIELVF</sequence>
<evidence type="ECO:0000313" key="2">
    <source>
        <dbReference type="EMBL" id="ERL85980.1"/>
    </source>
</evidence>
<dbReference type="GO" id="GO:0048312">
    <property type="term" value="P:intracellular distribution of mitochondria"/>
    <property type="evidence" value="ECO:0007669"/>
    <property type="project" value="TreeGrafter"/>
</dbReference>
<name>U4U7Q8_DENPD</name>
<dbReference type="PROSITE" id="PS51718">
    <property type="entry name" value="G_DYNAMIN_2"/>
    <property type="match status" value="1"/>
</dbReference>
<dbReference type="GO" id="GO:0006897">
    <property type="term" value="P:endocytosis"/>
    <property type="evidence" value="ECO:0007669"/>
    <property type="project" value="TreeGrafter"/>
</dbReference>
<dbReference type="GO" id="GO:0008017">
    <property type="term" value="F:microtubule binding"/>
    <property type="evidence" value="ECO:0007669"/>
    <property type="project" value="TreeGrafter"/>
</dbReference>
<dbReference type="GO" id="GO:0016559">
    <property type="term" value="P:peroxisome fission"/>
    <property type="evidence" value="ECO:0007669"/>
    <property type="project" value="TreeGrafter"/>
</dbReference>
<dbReference type="PANTHER" id="PTHR11566">
    <property type="entry name" value="DYNAMIN"/>
    <property type="match status" value="1"/>
</dbReference>
<dbReference type="OrthoDB" id="415706at2759"/>
<dbReference type="GO" id="GO:0031966">
    <property type="term" value="C:mitochondrial membrane"/>
    <property type="evidence" value="ECO:0007669"/>
    <property type="project" value="TreeGrafter"/>
</dbReference>
<evidence type="ECO:0000259" key="1">
    <source>
        <dbReference type="PROSITE" id="PS51718"/>
    </source>
</evidence>
<protein>
    <recommendedName>
        <fullName evidence="1">Dynamin-type G domain-containing protein</fullName>
    </recommendedName>
</protein>
<dbReference type="SUPFAM" id="SSF52540">
    <property type="entry name" value="P-loop containing nucleoside triphosphate hydrolases"/>
    <property type="match status" value="1"/>
</dbReference>
<feature type="domain" description="Dynamin-type G" evidence="1">
    <location>
        <begin position="1"/>
        <end position="112"/>
    </location>
</feature>
<dbReference type="GO" id="GO:0008053">
    <property type="term" value="P:mitochondrial fusion"/>
    <property type="evidence" value="ECO:0007669"/>
    <property type="project" value="TreeGrafter"/>
</dbReference>
<dbReference type="GO" id="GO:0003924">
    <property type="term" value="F:GTPase activity"/>
    <property type="evidence" value="ECO:0007669"/>
    <property type="project" value="TreeGrafter"/>
</dbReference>
<dbReference type="GO" id="GO:0005758">
    <property type="term" value="C:mitochondrial intermembrane space"/>
    <property type="evidence" value="ECO:0007669"/>
    <property type="project" value="TreeGrafter"/>
</dbReference>
<dbReference type="Pfam" id="PF00350">
    <property type="entry name" value="Dynamin_N"/>
    <property type="match status" value="1"/>
</dbReference>
<dbReference type="InterPro" id="IPR022812">
    <property type="entry name" value="Dynamin"/>
</dbReference>
<organism evidence="2 3">
    <name type="scientific">Dendroctonus ponderosae</name>
    <name type="common">Mountain pine beetle</name>
    <dbReference type="NCBI Taxonomy" id="77166"/>
    <lineage>
        <taxon>Eukaryota</taxon>
        <taxon>Metazoa</taxon>
        <taxon>Ecdysozoa</taxon>
        <taxon>Arthropoda</taxon>
        <taxon>Hexapoda</taxon>
        <taxon>Insecta</taxon>
        <taxon>Pterygota</taxon>
        <taxon>Neoptera</taxon>
        <taxon>Endopterygota</taxon>
        <taxon>Coleoptera</taxon>
        <taxon>Polyphaga</taxon>
        <taxon>Cucujiformia</taxon>
        <taxon>Curculionidae</taxon>
        <taxon>Scolytinae</taxon>
        <taxon>Dendroctonus</taxon>
    </lineage>
</organism>
<dbReference type="InterPro" id="IPR030381">
    <property type="entry name" value="G_DYNAMIN_dom"/>
</dbReference>
<gene>
    <name evidence="2" type="ORF">D910_03394</name>
</gene>
<evidence type="ECO:0000313" key="3">
    <source>
        <dbReference type="Proteomes" id="UP000030742"/>
    </source>
</evidence>
<dbReference type="Gene3D" id="3.40.50.300">
    <property type="entry name" value="P-loop containing nucleotide triphosphate hydrolases"/>
    <property type="match status" value="1"/>
</dbReference>
<dbReference type="STRING" id="77166.U4U7Q8"/>
<dbReference type="GO" id="GO:0005525">
    <property type="term" value="F:GTP binding"/>
    <property type="evidence" value="ECO:0007669"/>
    <property type="project" value="InterPro"/>
</dbReference>
<reference evidence="2 3" key="1">
    <citation type="journal article" date="2013" name="Genome Biol.">
        <title>Draft genome of the mountain pine beetle, Dendroctonus ponderosae Hopkins, a major forest pest.</title>
        <authorList>
            <person name="Keeling C.I."/>
            <person name="Yuen M.M."/>
            <person name="Liao N.Y."/>
            <person name="Docking T.R."/>
            <person name="Chan S.K."/>
            <person name="Taylor G.A."/>
            <person name="Palmquist D.L."/>
            <person name="Jackman S.D."/>
            <person name="Nguyen A."/>
            <person name="Li M."/>
            <person name="Henderson H."/>
            <person name="Janes J.K."/>
            <person name="Zhao Y."/>
            <person name="Pandoh P."/>
            <person name="Moore R."/>
            <person name="Sperling F.A."/>
            <person name="Huber D.P."/>
            <person name="Birol I."/>
            <person name="Jones S.J."/>
            <person name="Bohlmann J."/>
        </authorList>
    </citation>
    <scope>NUCLEOTIDE SEQUENCE</scope>
</reference>
<dbReference type="AlphaFoldDB" id="U4U7Q8"/>